<protein>
    <submittedName>
        <fullName evidence="2">Uncharacterized protein</fullName>
    </submittedName>
</protein>
<evidence type="ECO:0000256" key="1">
    <source>
        <dbReference type="SAM" id="Coils"/>
    </source>
</evidence>
<feature type="coiled-coil region" evidence="1">
    <location>
        <begin position="31"/>
        <end position="58"/>
    </location>
</feature>
<accession>A0A3G4ZY48</accession>
<dbReference type="EMBL" id="MK072074">
    <property type="protein sequence ID" value="AYV78319.1"/>
    <property type="molecule type" value="Genomic_DNA"/>
</dbReference>
<sequence>MDNSCSELNNQISRMDEKQIINYVPKLLEILGNNQRLVKKLQNNLNDANNKIEELQNQLGNNPSNPSNPSNPVNPYIPPVINLPGIDKANLNKKCLKYISNDFITDRSYYKNKLGDINYLIATIALPTPANLANITQLSLAKKLISQKYLLMGEYYFNEMVATNVSNYTCDKILND</sequence>
<organism evidence="2">
    <name type="scientific">Edafosvirus sp</name>
    <dbReference type="NCBI Taxonomy" id="2487765"/>
    <lineage>
        <taxon>Viruses</taxon>
        <taxon>Varidnaviria</taxon>
        <taxon>Bamfordvirae</taxon>
        <taxon>Nucleocytoviricota</taxon>
        <taxon>Megaviricetes</taxon>
        <taxon>Imitervirales</taxon>
        <taxon>Mimiviridae</taxon>
        <taxon>Klosneuvirinae</taxon>
    </lineage>
</organism>
<evidence type="ECO:0000313" key="2">
    <source>
        <dbReference type="EMBL" id="AYV78319.1"/>
    </source>
</evidence>
<proteinExistence type="predicted"/>
<name>A0A3G4ZY48_9VIRU</name>
<gene>
    <name evidence="2" type="ORF">Edafosvirus9_33</name>
</gene>
<reference evidence="2" key="1">
    <citation type="submission" date="2018-10" db="EMBL/GenBank/DDBJ databases">
        <title>Hidden diversity of soil giant viruses.</title>
        <authorList>
            <person name="Schulz F."/>
            <person name="Alteio L."/>
            <person name="Goudeau D."/>
            <person name="Ryan E.M."/>
            <person name="Malmstrom R.R."/>
            <person name="Blanchard J."/>
            <person name="Woyke T."/>
        </authorList>
    </citation>
    <scope>NUCLEOTIDE SEQUENCE</scope>
    <source>
        <strain evidence="2">EDV1</strain>
    </source>
</reference>
<keyword evidence="1" id="KW-0175">Coiled coil</keyword>